<dbReference type="Gene3D" id="2.60.40.1180">
    <property type="entry name" value="Golgi alpha-mannosidase II"/>
    <property type="match status" value="1"/>
</dbReference>
<evidence type="ECO:0000313" key="4">
    <source>
        <dbReference type="Proteomes" id="UP000474175"/>
    </source>
</evidence>
<protein>
    <submittedName>
        <fullName evidence="3">Alpha-amylase</fullName>
    </submittedName>
</protein>
<organism evidence="3 4">
    <name type="scientific">Spirosoma terrae</name>
    <dbReference type="NCBI Taxonomy" id="1968276"/>
    <lineage>
        <taxon>Bacteria</taxon>
        <taxon>Pseudomonadati</taxon>
        <taxon>Bacteroidota</taxon>
        <taxon>Cytophagia</taxon>
        <taxon>Cytophagales</taxon>
        <taxon>Cytophagaceae</taxon>
        <taxon>Spirosoma</taxon>
    </lineage>
</organism>
<dbReference type="EMBL" id="JAAFZH010000002">
    <property type="protein sequence ID" value="NDU94605.1"/>
    <property type="molecule type" value="Genomic_DNA"/>
</dbReference>
<keyword evidence="1" id="KW-0732">Signal</keyword>
<accession>A0A6L9L252</accession>
<dbReference type="Pfam" id="PF16657">
    <property type="entry name" value="Malt_amylase_C"/>
    <property type="match status" value="1"/>
</dbReference>
<dbReference type="PROSITE" id="PS51257">
    <property type="entry name" value="PROKAR_LIPOPROTEIN"/>
    <property type="match status" value="1"/>
</dbReference>
<feature type="chain" id="PRO_5026971269" evidence="1">
    <location>
        <begin position="21"/>
        <end position="467"/>
    </location>
</feature>
<dbReference type="InterPro" id="IPR013780">
    <property type="entry name" value="Glyco_hydro_b"/>
</dbReference>
<dbReference type="InterPro" id="IPR032091">
    <property type="entry name" value="Malt_amylase-like_C"/>
</dbReference>
<comment type="caution">
    <text evidence="3">The sequence shown here is derived from an EMBL/GenBank/DDBJ whole genome shotgun (WGS) entry which is preliminary data.</text>
</comment>
<feature type="signal peptide" evidence="1">
    <location>
        <begin position="1"/>
        <end position="20"/>
    </location>
</feature>
<dbReference type="SUPFAM" id="SSF51445">
    <property type="entry name" value="(Trans)glycosidases"/>
    <property type="match status" value="1"/>
</dbReference>
<evidence type="ECO:0000313" key="3">
    <source>
        <dbReference type="EMBL" id="NDU94605.1"/>
    </source>
</evidence>
<keyword evidence="4" id="KW-1185">Reference proteome</keyword>
<dbReference type="CDD" id="cd11313">
    <property type="entry name" value="AmyAc_arch_bac_AmyA"/>
    <property type="match status" value="1"/>
</dbReference>
<dbReference type="InterPro" id="IPR017853">
    <property type="entry name" value="GH"/>
</dbReference>
<name>A0A6L9L252_9BACT</name>
<dbReference type="Proteomes" id="UP000474175">
    <property type="component" value="Unassembled WGS sequence"/>
</dbReference>
<dbReference type="GO" id="GO:0005975">
    <property type="term" value="P:carbohydrate metabolic process"/>
    <property type="evidence" value="ECO:0007669"/>
    <property type="project" value="InterPro"/>
</dbReference>
<dbReference type="PANTHER" id="PTHR47786">
    <property type="entry name" value="ALPHA-1,4-GLUCAN:MALTOSE-1-PHOSPHATE MALTOSYLTRANSFERASE"/>
    <property type="match status" value="1"/>
</dbReference>
<dbReference type="AlphaFoldDB" id="A0A6L9L252"/>
<reference evidence="3 4" key="1">
    <citation type="submission" date="2020-02" db="EMBL/GenBank/DDBJ databases">
        <title>Draft genome sequence of two Spirosoma agri KCTC 52727 and Spirosoma terrae KCTC 52035.</title>
        <authorList>
            <person name="Rojas J."/>
            <person name="Ambika Manirajan B."/>
            <person name="Suarez C."/>
            <person name="Ratering S."/>
            <person name="Schnell S."/>
        </authorList>
    </citation>
    <scope>NUCLEOTIDE SEQUENCE [LARGE SCALE GENOMIC DNA]</scope>
    <source>
        <strain evidence="3 4">KCTC 52035</strain>
    </source>
</reference>
<dbReference type="SUPFAM" id="SSF51011">
    <property type="entry name" value="Glycosyl hydrolase domain"/>
    <property type="match status" value="1"/>
</dbReference>
<proteinExistence type="predicted"/>
<evidence type="ECO:0000256" key="1">
    <source>
        <dbReference type="SAM" id="SignalP"/>
    </source>
</evidence>
<dbReference type="Gene3D" id="3.20.20.80">
    <property type="entry name" value="Glycosidases"/>
    <property type="match status" value="1"/>
</dbReference>
<feature type="domain" description="Glycosyl hydrolase family 13 catalytic" evidence="2">
    <location>
        <begin position="53"/>
        <end position="390"/>
    </location>
</feature>
<gene>
    <name evidence="3" type="ORF">GK108_06940</name>
</gene>
<dbReference type="InterPro" id="IPR006047">
    <property type="entry name" value="GH13_cat_dom"/>
</dbReference>
<sequence length="467" mass="53638">MKKLYLVVTFSLLWLTMACRENKKSEATSSSEDTTTAVAPTAPEWARNATIYEVNVRQFSKEGTLKAVEAQLPRLKELGVDIVWLMPIFPVSQTNKKGTLGSPYAVADYKSVNPDYGTLADFKSLVTRAHALGLRVILDWVPNHTGWDHTWIKEHPNWYTKIKGKMTVPLDPKTGKATDWTDVADLDYTNPDMRIGMMDAMKYWLVEYDIDGYRCDVAGYVPDDFWAQLRPELDKIKPVFMLAEWEDDPDQFKTCFNANYGWAMFTMMKAIAKGERPASSLDTLRASNQRRFPKWYYQMIFTQNHDENTNNGTLDETFGPSADAFIVLSSTLEGMPLVYNGMESNLNKRLAFFEKDTISWGTYSKSEFFKMLLTLKHRNRALWNGLAGGQAEKIVTDRDDKIYAFTRQRDSDRVTVILNLSNEPQTFRLTGEGYEGVYTEIFSRQSIELHPEMSLTLKPWEYKVLTN</sequence>
<dbReference type="PANTHER" id="PTHR47786:SF2">
    <property type="entry name" value="GLYCOSYL HYDROLASE FAMILY 13 CATALYTIC DOMAIN-CONTAINING PROTEIN"/>
    <property type="match status" value="1"/>
</dbReference>
<evidence type="ECO:0000259" key="2">
    <source>
        <dbReference type="SMART" id="SM00642"/>
    </source>
</evidence>
<dbReference type="Pfam" id="PF00128">
    <property type="entry name" value="Alpha-amylase"/>
    <property type="match status" value="1"/>
</dbReference>
<dbReference type="RefSeq" id="WP_163944865.1">
    <property type="nucleotide sequence ID" value="NZ_JAAFZH010000002.1"/>
</dbReference>
<dbReference type="SMART" id="SM00642">
    <property type="entry name" value="Aamy"/>
    <property type="match status" value="1"/>
</dbReference>